<dbReference type="WBParaSite" id="L893_g21782.t1">
    <property type="protein sequence ID" value="L893_g21782.t1"/>
    <property type="gene ID" value="L893_g21782"/>
</dbReference>
<feature type="compositionally biased region" description="Basic and acidic residues" evidence="1">
    <location>
        <begin position="1"/>
        <end position="15"/>
    </location>
</feature>
<dbReference type="AlphaFoldDB" id="A0A1I7Z181"/>
<sequence>MERSRRNTEDLEGARRITTSPNMHKNKLAARQTPERSGNRFASTLRRSRSPCTEEEAIGEKLAGKAGQPS</sequence>
<accession>A0A1I7Z181</accession>
<evidence type="ECO:0000313" key="2">
    <source>
        <dbReference type="Proteomes" id="UP000095287"/>
    </source>
</evidence>
<proteinExistence type="predicted"/>
<evidence type="ECO:0000256" key="1">
    <source>
        <dbReference type="SAM" id="MobiDB-lite"/>
    </source>
</evidence>
<protein>
    <submittedName>
        <fullName evidence="3">Uncharacterized protein</fullName>
    </submittedName>
</protein>
<feature type="region of interest" description="Disordered" evidence="1">
    <location>
        <begin position="1"/>
        <end position="70"/>
    </location>
</feature>
<name>A0A1I7Z181_9BILA</name>
<keyword evidence="2" id="KW-1185">Reference proteome</keyword>
<reference evidence="3" key="1">
    <citation type="submission" date="2016-11" db="UniProtKB">
        <authorList>
            <consortium name="WormBaseParasite"/>
        </authorList>
    </citation>
    <scope>IDENTIFICATION</scope>
</reference>
<dbReference type="Proteomes" id="UP000095287">
    <property type="component" value="Unplaced"/>
</dbReference>
<organism evidence="2 3">
    <name type="scientific">Steinernema glaseri</name>
    <dbReference type="NCBI Taxonomy" id="37863"/>
    <lineage>
        <taxon>Eukaryota</taxon>
        <taxon>Metazoa</taxon>
        <taxon>Ecdysozoa</taxon>
        <taxon>Nematoda</taxon>
        <taxon>Chromadorea</taxon>
        <taxon>Rhabditida</taxon>
        <taxon>Tylenchina</taxon>
        <taxon>Panagrolaimomorpha</taxon>
        <taxon>Strongyloidoidea</taxon>
        <taxon>Steinernematidae</taxon>
        <taxon>Steinernema</taxon>
    </lineage>
</organism>
<evidence type="ECO:0000313" key="3">
    <source>
        <dbReference type="WBParaSite" id="L893_g21782.t1"/>
    </source>
</evidence>